<name>T2IV87_CROWT</name>
<reference evidence="1 2" key="2">
    <citation type="submission" date="2013-09" db="EMBL/GenBank/DDBJ databases">
        <title>Whole genome comparison of six Crocosphaera watsonii strains with differing phenotypes.</title>
        <authorList>
            <person name="Bench S.R."/>
            <person name="Heller P."/>
            <person name="Frank I."/>
            <person name="Arciniega M."/>
            <person name="Shilova I.N."/>
            <person name="Zehr J.P."/>
        </authorList>
    </citation>
    <scope>NUCLEOTIDE SEQUENCE [LARGE SCALE GENOMIC DNA]</scope>
    <source>
        <strain evidence="1 2">WH 0005</strain>
    </source>
</reference>
<proteinExistence type="predicted"/>
<dbReference type="PANTHER" id="PTHR47152:SF2">
    <property type="entry name" value="SLR2084 PROTEIN"/>
    <property type="match status" value="1"/>
</dbReference>
<sequence>MKVREIWRFNGQDVFIYCLKDGGYQEESYSQVLPILSKSVILTFLKKRGKIGENALIREFRQWLNNNK</sequence>
<accession>T2IV87</accession>
<dbReference type="PANTHER" id="PTHR47152">
    <property type="entry name" value="SLR2084 PROTEIN-RELATED"/>
    <property type="match status" value="1"/>
</dbReference>
<comment type="caution">
    <text evidence="1">The sequence shown here is derived from an EMBL/GenBank/DDBJ whole genome shotgun (WGS) entry which is preliminary data.</text>
</comment>
<gene>
    <name evidence="1" type="ORF">CWATWH0005_4106</name>
</gene>
<dbReference type="AlphaFoldDB" id="T2IV87"/>
<organism evidence="1 2">
    <name type="scientific">Crocosphaera watsonii WH 0005</name>
    <dbReference type="NCBI Taxonomy" id="423472"/>
    <lineage>
        <taxon>Bacteria</taxon>
        <taxon>Bacillati</taxon>
        <taxon>Cyanobacteriota</taxon>
        <taxon>Cyanophyceae</taxon>
        <taxon>Oscillatoriophycideae</taxon>
        <taxon>Chroococcales</taxon>
        <taxon>Aphanothecaceae</taxon>
        <taxon>Crocosphaera</taxon>
    </lineage>
</organism>
<evidence type="ECO:0000313" key="1">
    <source>
        <dbReference type="EMBL" id="CCQ56804.1"/>
    </source>
</evidence>
<protein>
    <submittedName>
        <fullName evidence="1">Uncharacterized protein</fullName>
    </submittedName>
</protein>
<reference evidence="1 2" key="1">
    <citation type="submission" date="2013-01" db="EMBL/GenBank/DDBJ databases">
        <authorList>
            <person name="Bench S."/>
        </authorList>
    </citation>
    <scope>NUCLEOTIDE SEQUENCE [LARGE SCALE GENOMIC DNA]</scope>
    <source>
        <strain evidence="1 2">WH 0005</strain>
    </source>
</reference>
<dbReference type="EMBL" id="CAQL01000698">
    <property type="protein sequence ID" value="CCQ56804.1"/>
    <property type="molecule type" value="Genomic_DNA"/>
</dbReference>
<dbReference type="Proteomes" id="UP000017981">
    <property type="component" value="Unassembled WGS sequence"/>
</dbReference>
<evidence type="ECO:0000313" key="2">
    <source>
        <dbReference type="Proteomes" id="UP000017981"/>
    </source>
</evidence>